<keyword evidence="15" id="KW-0460">Magnesium</keyword>
<feature type="binding site" evidence="15">
    <location>
        <begin position="30"/>
        <end position="35"/>
    </location>
    <ligand>
        <name>ATP</name>
        <dbReference type="ChEBI" id="CHEBI:30616"/>
    </ligand>
</feature>
<dbReference type="EC" id="2.7.1.71" evidence="15"/>
<dbReference type="InterPro" id="IPR016037">
    <property type="entry name" value="DHQ_synth_AroB"/>
</dbReference>
<feature type="domain" description="3-dehydroquinate synthase N-terminal" evidence="17">
    <location>
        <begin position="257"/>
        <end position="368"/>
    </location>
</feature>
<dbReference type="EC" id="4.2.3.4" evidence="16"/>
<feature type="binding site" evidence="16">
    <location>
        <position position="341"/>
    </location>
    <ligand>
        <name>NAD(+)</name>
        <dbReference type="ChEBI" id="CHEBI:57540"/>
    </ligand>
</feature>
<comment type="cofactor">
    <cofactor evidence="15">
        <name>Mg(2+)</name>
        <dbReference type="ChEBI" id="CHEBI:18420"/>
    </cofactor>
    <text evidence="15">Binds 1 Mg(2+) ion per subunit.</text>
</comment>
<dbReference type="Proteomes" id="UP000316313">
    <property type="component" value="Chromosome"/>
</dbReference>
<evidence type="ECO:0000259" key="17">
    <source>
        <dbReference type="Pfam" id="PF01761"/>
    </source>
</evidence>
<dbReference type="FunFam" id="3.40.50.1970:FF:000007">
    <property type="entry name" value="Pentafunctional AROM polypeptide"/>
    <property type="match status" value="1"/>
</dbReference>
<dbReference type="KEGG" id="ssam:E3D00_07955"/>
<comment type="function">
    <text evidence="15">Catalyzes the specific phosphorylation of the 3-hydroxyl group of shikimic acid using ATP as a cosubstrate.</text>
</comment>
<dbReference type="PRINTS" id="PR01100">
    <property type="entry name" value="SHIKIMTKNASE"/>
</dbReference>
<feature type="binding site" evidence="16">
    <location>
        <position position="374"/>
    </location>
    <ligand>
        <name>Zn(2+)</name>
        <dbReference type="ChEBI" id="CHEBI:29105"/>
    </ligand>
</feature>
<dbReference type="Pfam" id="PF01202">
    <property type="entry name" value="SKI"/>
    <property type="match status" value="1"/>
</dbReference>
<evidence type="ECO:0000313" key="20">
    <source>
        <dbReference type="Proteomes" id="UP000316313"/>
    </source>
</evidence>
<dbReference type="PANTHER" id="PTHR43622">
    <property type="entry name" value="3-DEHYDROQUINATE SYNTHASE"/>
    <property type="match status" value="1"/>
</dbReference>
<evidence type="ECO:0000256" key="5">
    <source>
        <dbReference type="ARBA" id="ARBA00004661"/>
    </source>
</evidence>
<dbReference type="CDD" id="cd00464">
    <property type="entry name" value="SK"/>
    <property type="match status" value="1"/>
</dbReference>
<dbReference type="GO" id="GO:0009073">
    <property type="term" value="P:aromatic amino acid family biosynthetic process"/>
    <property type="evidence" value="ECO:0007669"/>
    <property type="project" value="UniProtKB-KW"/>
</dbReference>
<comment type="cofactor">
    <cofactor evidence="3">
        <name>Zn(2+)</name>
        <dbReference type="ChEBI" id="CHEBI:29105"/>
    </cofactor>
</comment>
<sequence>MSPLQHTLSPIDGVNPLHISKTIVLIGMMGAGKTTIGRRLAHVLNLPFVDADAEIERAAGCTIPEIFTKHGESFFRKGERRVIQRLIKGPPCILATGGGAWMDPQTRDLVRKYALSIWLRVPIDVLIKRVSGRHGRPLLAQGDLHETMTRLVAIRYPIYAEADIIIDCGEETVDQGVKHVHNAIADYQAPLKVNVTLSQHTYDVLIGPDLITRAGSFIAPRVRHKHVVIITNETVAALHLSKLQKSLEETGIRYDILKVPDGEESKSLACYSDTISRLLALGIERNTTILAFGGGVTGDLSGFIAATALRGIPFIQIPTTLLAQVDSSVGGKTGINSPSGKNLIGAFHQPVLVLADNSILSTLPRRQLVAGYAEILKAGVISSMELFEWCEKNGQAMLNGDPSTLAEGVRRACAYKAGVVATDEREQASQNGRALLNLGHTFGHALEAELGYDGRILHGEGVSIGLHLAMALSVQLGYAPASDLARLDSHLRELKMPTSFDWFKEPFSAKTLIAHMQKDKKIHNGKITFILLQGIGKAFTSRDVSIESVEKLLLNEGCLP</sequence>
<feature type="binding site" evidence="15">
    <location>
        <position position="76"/>
    </location>
    <ligand>
        <name>substrate</name>
    </ligand>
</feature>
<evidence type="ECO:0000256" key="4">
    <source>
        <dbReference type="ARBA" id="ARBA00003485"/>
    </source>
</evidence>
<dbReference type="PANTHER" id="PTHR43622:SF7">
    <property type="entry name" value="3-DEHYDROQUINATE SYNTHASE, CHLOROPLASTIC"/>
    <property type="match status" value="1"/>
</dbReference>
<keyword evidence="15" id="KW-0418">Kinase</keyword>
<evidence type="ECO:0000313" key="19">
    <source>
        <dbReference type="EMBL" id="QDH17502.1"/>
    </source>
</evidence>
<dbReference type="AlphaFoldDB" id="A0A4Y6UIW4"/>
<comment type="cofactor">
    <cofactor evidence="16">
        <name>Co(2+)</name>
        <dbReference type="ChEBI" id="CHEBI:48828"/>
    </cofactor>
    <cofactor evidence="16">
        <name>Zn(2+)</name>
        <dbReference type="ChEBI" id="CHEBI:29105"/>
    </cofactor>
    <text evidence="16">Binds 1 divalent metal cation per subunit. Can use either Co(2+) or Zn(2+).</text>
</comment>
<dbReference type="NCBIfam" id="NF010552">
    <property type="entry name" value="PRK13946.1"/>
    <property type="match status" value="1"/>
</dbReference>
<evidence type="ECO:0000256" key="7">
    <source>
        <dbReference type="ARBA" id="ARBA00022605"/>
    </source>
</evidence>
<evidence type="ECO:0000256" key="10">
    <source>
        <dbReference type="ARBA" id="ARBA00022833"/>
    </source>
</evidence>
<evidence type="ECO:0000256" key="12">
    <source>
        <dbReference type="ARBA" id="ARBA00023141"/>
    </source>
</evidence>
<comment type="catalytic activity">
    <reaction evidence="15">
        <text>shikimate + ATP = 3-phosphoshikimate + ADP + H(+)</text>
        <dbReference type="Rhea" id="RHEA:13121"/>
        <dbReference type="ChEBI" id="CHEBI:15378"/>
        <dbReference type="ChEBI" id="CHEBI:30616"/>
        <dbReference type="ChEBI" id="CHEBI:36208"/>
        <dbReference type="ChEBI" id="CHEBI:145989"/>
        <dbReference type="ChEBI" id="CHEBI:456216"/>
        <dbReference type="EC" id="2.7.1.71"/>
    </reaction>
</comment>
<evidence type="ECO:0000256" key="14">
    <source>
        <dbReference type="ARBA" id="ARBA00023268"/>
    </source>
</evidence>
<evidence type="ECO:0000256" key="1">
    <source>
        <dbReference type="ARBA" id="ARBA00001393"/>
    </source>
</evidence>
<dbReference type="InterPro" id="IPR050071">
    <property type="entry name" value="Dehydroquinate_synthase"/>
</dbReference>
<comment type="function">
    <text evidence="4 16">Catalyzes the conversion of 3-deoxy-D-arabino-heptulosonate 7-phosphate (DAHP) to dehydroquinate (DHQ).</text>
</comment>
<dbReference type="UniPathway" id="UPA00053">
    <property type="reaction ID" value="UER00085"/>
</dbReference>
<dbReference type="Pfam" id="PF01761">
    <property type="entry name" value="DHQ_synthase"/>
    <property type="match status" value="1"/>
</dbReference>
<keyword evidence="8 16" id="KW-0479">Metal-binding</keyword>
<evidence type="ECO:0000259" key="18">
    <source>
        <dbReference type="Pfam" id="PF24621"/>
    </source>
</evidence>
<keyword evidence="14" id="KW-0511">Multifunctional enzyme</keyword>
<keyword evidence="15" id="KW-0067">ATP-binding</keyword>
<feature type="binding site" evidence="16">
    <location>
        <position position="332"/>
    </location>
    <ligand>
        <name>NAD(+)</name>
        <dbReference type="ChEBI" id="CHEBI:57540"/>
    </ligand>
</feature>
<keyword evidence="16" id="KW-0170">Cobalt</keyword>
<keyword evidence="9 16" id="KW-0547">Nucleotide-binding</keyword>
<feature type="binding site" evidence="15">
    <location>
        <position position="155"/>
    </location>
    <ligand>
        <name>substrate</name>
    </ligand>
</feature>
<keyword evidence="10 16" id="KW-0862">Zinc</keyword>
<comment type="subunit">
    <text evidence="15">Monomer.</text>
</comment>
<dbReference type="InterPro" id="IPR027417">
    <property type="entry name" value="P-loop_NTPase"/>
</dbReference>
<keyword evidence="12 16" id="KW-0057">Aromatic amino acid biosynthesis</keyword>
<dbReference type="EMBL" id="CP038141">
    <property type="protein sequence ID" value="QDH17502.1"/>
    <property type="molecule type" value="Genomic_DNA"/>
</dbReference>
<name>A0A4Y6UIW4_9PROT</name>
<proteinExistence type="inferred from homology"/>
<comment type="similarity">
    <text evidence="15">Belongs to the shikimate kinase family.</text>
</comment>
<feature type="binding site" evidence="16">
    <location>
        <begin position="261"/>
        <end position="266"/>
    </location>
    <ligand>
        <name>NAD(+)</name>
        <dbReference type="ChEBI" id="CHEBI:57540"/>
    </ligand>
</feature>
<comment type="cofactor">
    <cofactor evidence="2 16">
        <name>NAD(+)</name>
        <dbReference type="ChEBI" id="CHEBI:57540"/>
    </cofactor>
</comment>
<protein>
    <recommendedName>
        <fullName evidence="15 16">Multifunctional fusion protein</fullName>
    </recommendedName>
    <domain>
        <recommendedName>
            <fullName evidence="15">Shikimate kinase</fullName>
            <shortName evidence="15">SK</shortName>
            <ecNumber evidence="15">2.7.1.71</ecNumber>
        </recommendedName>
    </domain>
    <domain>
        <recommendedName>
            <fullName evidence="16">3-dehydroquinate synthase</fullName>
            <shortName evidence="16">DHQS</shortName>
            <ecNumber evidence="16">4.2.3.4</ecNumber>
        </recommendedName>
    </domain>
</protein>
<reference evidence="19 20" key="1">
    <citation type="submission" date="2019-03" db="EMBL/GenBank/DDBJ databases">
        <title>The complete genome sequence of Swingsia samuiensis NBRC107927(T).</title>
        <authorList>
            <person name="Chua K.-O."/>
            <person name="Chan K.-G."/>
            <person name="See-Too W.-S."/>
        </authorList>
    </citation>
    <scope>NUCLEOTIDE SEQUENCE [LARGE SCALE GENOMIC DNA]</scope>
    <source>
        <strain evidence="19 20">AH83</strain>
    </source>
</reference>
<comment type="pathway">
    <text evidence="15">Metabolic intermediate biosynthesis; chorismate biosynthesis; chorismate from D-erythrose 4-phosphate and phosphoenolpyruvate: step 5/7.</text>
</comment>
<comment type="subcellular location">
    <subcellularLocation>
        <location evidence="16">Cytoplasm</location>
    </subcellularLocation>
</comment>
<dbReference type="InterPro" id="IPR031322">
    <property type="entry name" value="Shikimate/glucono_kinase"/>
</dbReference>
<dbReference type="OrthoDB" id="9806583at2"/>
<dbReference type="HAMAP" id="MF_00110">
    <property type="entry name" value="DHQ_synthase"/>
    <property type="match status" value="1"/>
</dbReference>
<evidence type="ECO:0000256" key="11">
    <source>
        <dbReference type="ARBA" id="ARBA00023027"/>
    </source>
</evidence>
<comment type="catalytic activity">
    <reaction evidence="1 16">
        <text>7-phospho-2-dehydro-3-deoxy-D-arabino-heptonate = 3-dehydroquinate + phosphate</text>
        <dbReference type="Rhea" id="RHEA:21968"/>
        <dbReference type="ChEBI" id="CHEBI:32364"/>
        <dbReference type="ChEBI" id="CHEBI:43474"/>
        <dbReference type="ChEBI" id="CHEBI:58394"/>
        <dbReference type="EC" id="4.2.3.4"/>
    </reaction>
</comment>
<dbReference type="NCBIfam" id="TIGR01357">
    <property type="entry name" value="aroB"/>
    <property type="match status" value="1"/>
</dbReference>
<dbReference type="GO" id="GO:0003856">
    <property type="term" value="F:3-dehydroquinate synthase activity"/>
    <property type="evidence" value="ECO:0007669"/>
    <property type="project" value="UniProtKB-UniRule"/>
</dbReference>
<dbReference type="Gene3D" id="1.20.1090.10">
    <property type="entry name" value="Dehydroquinate synthase-like - alpha domain"/>
    <property type="match status" value="1"/>
</dbReference>
<dbReference type="HAMAP" id="MF_00109">
    <property type="entry name" value="Shikimate_kinase"/>
    <property type="match status" value="1"/>
</dbReference>
<organism evidence="19 20">
    <name type="scientific">Swingsia samuiensis</name>
    <dbReference type="NCBI Taxonomy" id="1293412"/>
    <lineage>
        <taxon>Bacteria</taxon>
        <taxon>Pseudomonadati</taxon>
        <taxon>Pseudomonadota</taxon>
        <taxon>Alphaproteobacteria</taxon>
        <taxon>Acetobacterales</taxon>
        <taxon>Acetobacteraceae</taxon>
        <taxon>Swingsia</taxon>
    </lineage>
</organism>
<accession>A0A4Y6UIW4</accession>
<comment type="caution">
    <text evidence="16">Lacks conserved residue(s) required for the propagation of feature annotation.</text>
</comment>
<evidence type="ECO:0000256" key="16">
    <source>
        <dbReference type="HAMAP-Rule" id="MF_00110"/>
    </source>
</evidence>
<keyword evidence="20" id="KW-1185">Reference proteome</keyword>
<dbReference type="InterPro" id="IPR030960">
    <property type="entry name" value="DHQS/DOIS_N"/>
</dbReference>
<evidence type="ECO:0000256" key="9">
    <source>
        <dbReference type="ARBA" id="ARBA00022741"/>
    </source>
</evidence>
<dbReference type="SUPFAM" id="SSF56796">
    <property type="entry name" value="Dehydroquinate synthase-like"/>
    <property type="match status" value="1"/>
</dbReference>
<comment type="pathway">
    <text evidence="5 16">Metabolic intermediate biosynthesis; chorismate biosynthesis; chorismate from D-erythrose 4-phosphate and phosphoenolpyruvate: step 2/7.</text>
</comment>
<keyword evidence="6 16" id="KW-0963">Cytoplasm</keyword>
<comment type="similarity">
    <text evidence="16">Belongs to the sugar phosphate cyclases superfamily. Dehydroquinate synthase family.</text>
</comment>
<dbReference type="GO" id="GO:0004765">
    <property type="term" value="F:shikimate kinase activity"/>
    <property type="evidence" value="ECO:0007669"/>
    <property type="project" value="UniProtKB-UniRule"/>
</dbReference>
<evidence type="ECO:0000256" key="3">
    <source>
        <dbReference type="ARBA" id="ARBA00001947"/>
    </source>
</evidence>
<dbReference type="InterPro" id="IPR056179">
    <property type="entry name" value="DHQS_C"/>
</dbReference>
<dbReference type="Gene3D" id="3.40.50.300">
    <property type="entry name" value="P-loop containing nucleotide triphosphate hydrolases"/>
    <property type="match status" value="1"/>
</dbReference>
<evidence type="ECO:0000256" key="13">
    <source>
        <dbReference type="ARBA" id="ARBA00023239"/>
    </source>
</evidence>
<feature type="binding site" evidence="15">
    <location>
        <position position="136"/>
    </location>
    <ligand>
        <name>ATP</name>
        <dbReference type="ChEBI" id="CHEBI:30616"/>
    </ligand>
</feature>
<feature type="domain" description="3-dehydroquinate synthase C-terminal" evidence="18">
    <location>
        <begin position="371"/>
        <end position="521"/>
    </location>
</feature>
<dbReference type="RefSeq" id="WP_141461511.1">
    <property type="nucleotide sequence ID" value="NZ_CP038141.1"/>
</dbReference>
<feature type="binding site" evidence="15">
    <location>
        <position position="98"/>
    </location>
    <ligand>
        <name>substrate</name>
    </ligand>
</feature>
<dbReference type="GO" id="GO:0005737">
    <property type="term" value="C:cytoplasm"/>
    <property type="evidence" value="ECO:0007669"/>
    <property type="project" value="UniProtKB-SubCell"/>
</dbReference>
<keyword evidence="13 16" id="KW-0456">Lyase</keyword>
<feature type="binding site" evidence="16">
    <location>
        <position position="440"/>
    </location>
    <ligand>
        <name>Zn(2+)</name>
        <dbReference type="ChEBI" id="CHEBI:29105"/>
    </ligand>
</feature>
<dbReference type="InterPro" id="IPR000623">
    <property type="entry name" value="Shikimate_kinase/TSH1"/>
</dbReference>
<evidence type="ECO:0000256" key="8">
    <source>
        <dbReference type="ARBA" id="ARBA00022723"/>
    </source>
</evidence>
<dbReference type="GO" id="GO:0009423">
    <property type="term" value="P:chorismate biosynthetic process"/>
    <property type="evidence" value="ECO:0007669"/>
    <property type="project" value="UniProtKB-UniRule"/>
</dbReference>
<feature type="binding site" evidence="16">
    <location>
        <begin position="295"/>
        <end position="299"/>
    </location>
    <ligand>
        <name>NAD(+)</name>
        <dbReference type="ChEBI" id="CHEBI:57540"/>
    </ligand>
</feature>
<feature type="binding site" evidence="16">
    <location>
        <position position="458"/>
    </location>
    <ligand>
        <name>Zn(2+)</name>
        <dbReference type="ChEBI" id="CHEBI:29105"/>
    </ligand>
</feature>
<keyword evidence="15" id="KW-0808">Transferase</keyword>
<dbReference type="GO" id="GO:0005524">
    <property type="term" value="F:ATP binding"/>
    <property type="evidence" value="ECO:0007669"/>
    <property type="project" value="UniProtKB-UniRule"/>
</dbReference>
<gene>
    <name evidence="16" type="primary">aroB</name>
    <name evidence="15" type="synonym">aroK</name>
    <name evidence="19" type="ORF">E3D00_07955</name>
</gene>
<keyword evidence="11 16" id="KW-0520">NAD</keyword>
<evidence type="ECO:0000256" key="6">
    <source>
        <dbReference type="ARBA" id="ARBA00022490"/>
    </source>
</evidence>
<feature type="binding site" evidence="15">
    <location>
        <position position="52"/>
    </location>
    <ligand>
        <name>substrate</name>
    </ligand>
</feature>
<dbReference type="GO" id="GO:0008652">
    <property type="term" value="P:amino acid biosynthetic process"/>
    <property type="evidence" value="ECO:0007669"/>
    <property type="project" value="UniProtKB-KW"/>
</dbReference>
<dbReference type="GO" id="GO:0000287">
    <property type="term" value="F:magnesium ion binding"/>
    <property type="evidence" value="ECO:0007669"/>
    <property type="project" value="UniProtKB-UniRule"/>
</dbReference>
<evidence type="ECO:0000256" key="15">
    <source>
        <dbReference type="HAMAP-Rule" id="MF_00109"/>
    </source>
</evidence>
<dbReference type="Pfam" id="PF24621">
    <property type="entry name" value="DHQS_C"/>
    <property type="match status" value="1"/>
</dbReference>
<keyword evidence="7 16" id="KW-0028">Amino-acid biosynthesis</keyword>
<feature type="binding site" evidence="16">
    <location>
        <begin position="319"/>
        <end position="320"/>
    </location>
    <ligand>
        <name>NAD(+)</name>
        <dbReference type="ChEBI" id="CHEBI:57540"/>
    </ligand>
</feature>
<dbReference type="Gene3D" id="3.40.50.1970">
    <property type="match status" value="1"/>
</dbReference>
<feature type="binding site" evidence="15">
    <location>
        <position position="34"/>
    </location>
    <ligand>
        <name>Mg(2+)</name>
        <dbReference type="ChEBI" id="CHEBI:18420"/>
    </ligand>
</feature>
<evidence type="ECO:0000256" key="2">
    <source>
        <dbReference type="ARBA" id="ARBA00001911"/>
    </source>
</evidence>
<dbReference type="CDD" id="cd08195">
    <property type="entry name" value="DHQS"/>
    <property type="match status" value="1"/>
</dbReference>
<dbReference type="SUPFAM" id="SSF52540">
    <property type="entry name" value="P-loop containing nucleoside triphosphate hydrolases"/>
    <property type="match status" value="1"/>
</dbReference>